<keyword evidence="2 4" id="KW-0547">Nucleotide-binding</keyword>
<reference evidence="5 6" key="1">
    <citation type="submission" date="2023-10" db="EMBL/GenBank/DDBJ databases">
        <title>Glaciecola aquimarina strain GGW-M5 nov., isolated from a coastal seawater.</title>
        <authorList>
            <person name="Bayburt H."/>
            <person name="Kim J.M."/>
            <person name="Choi B.J."/>
            <person name="Jeon C.O."/>
        </authorList>
    </citation>
    <scope>NUCLEOTIDE SEQUENCE [LARGE SCALE GENOMIC DNA]</scope>
    <source>
        <strain evidence="5 6">KCTC 32108</strain>
    </source>
</reference>
<dbReference type="PIRSF" id="PIRSF006806">
    <property type="entry name" value="FTHF_cligase"/>
    <property type="match status" value="1"/>
</dbReference>
<dbReference type="Proteomes" id="UP001247805">
    <property type="component" value="Unassembled WGS sequence"/>
</dbReference>
<organism evidence="5 6">
    <name type="scientific">Paraglaciecola aquimarina</name>
    <dbReference type="NCBI Taxonomy" id="1235557"/>
    <lineage>
        <taxon>Bacteria</taxon>
        <taxon>Pseudomonadati</taxon>
        <taxon>Pseudomonadota</taxon>
        <taxon>Gammaproteobacteria</taxon>
        <taxon>Alteromonadales</taxon>
        <taxon>Alteromonadaceae</taxon>
        <taxon>Paraglaciecola</taxon>
    </lineage>
</organism>
<dbReference type="InterPro" id="IPR024185">
    <property type="entry name" value="FTHF_cligase-like_sf"/>
</dbReference>
<proteinExistence type="inferred from homology"/>
<comment type="similarity">
    <text evidence="1 4">Belongs to the 5-formyltetrahydrofolate cyclo-ligase family.</text>
</comment>
<dbReference type="InterPro" id="IPR002698">
    <property type="entry name" value="FTHF_cligase"/>
</dbReference>
<dbReference type="PANTHER" id="PTHR23407:SF1">
    <property type="entry name" value="5-FORMYLTETRAHYDROFOLATE CYCLO-LIGASE"/>
    <property type="match status" value="1"/>
</dbReference>
<keyword evidence="3 4" id="KW-0067">ATP-binding</keyword>
<dbReference type="GO" id="GO:0030272">
    <property type="term" value="F:5-formyltetrahydrofolate cyclo-ligase activity"/>
    <property type="evidence" value="ECO:0007669"/>
    <property type="project" value="UniProtKB-EC"/>
</dbReference>
<evidence type="ECO:0000256" key="1">
    <source>
        <dbReference type="ARBA" id="ARBA00010638"/>
    </source>
</evidence>
<dbReference type="PANTHER" id="PTHR23407">
    <property type="entry name" value="ATPASE INHIBITOR/5-FORMYLTETRAHYDROFOLATE CYCLO-LIGASE"/>
    <property type="match status" value="1"/>
</dbReference>
<comment type="caution">
    <text evidence="5">The sequence shown here is derived from an EMBL/GenBank/DDBJ whole genome shotgun (WGS) entry which is preliminary data.</text>
</comment>
<dbReference type="RefSeq" id="WP_316025942.1">
    <property type="nucleotide sequence ID" value="NZ_JAWDIO010000002.1"/>
</dbReference>
<evidence type="ECO:0000256" key="4">
    <source>
        <dbReference type="RuleBase" id="RU361279"/>
    </source>
</evidence>
<comment type="catalytic activity">
    <reaction evidence="4">
        <text>(6S)-5-formyl-5,6,7,8-tetrahydrofolate + ATP = (6R)-5,10-methenyltetrahydrofolate + ADP + phosphate</text>
        <dbReference type="Rhea" id="RHEA:10488"/>
        <dbReference type="ChEBI" id="CHEBI:30616"/>
        <dbReference type="ChEBI" id="CHEBI:43474"/>
        <dbReference type="ChEBI" id="CHEBI:57455"/>
        <dbReference type="ChEBI" id="CHEBI:57457"/>
        <dbReference type="ChEBI" id="CHEBI:456216"/>
        <dbReference type="EC" id="6.3.3.2"/>
    </reaction>
</comment>
<comment type="cofactor">
    <cofactor evidence="4">
        <name>Mg(2+)</name>
        <dbReference type="ChEBI" id="CHEBI:18420"/>
    </cofactor>
</comment>
<dbReference type="Pfam" id="PF01812">
    <property type="entry name" value="5-FTHF_cyc-lig"/>
    <property type="match status" value="1"/>
</dbReference>
<keyword evidence="5" id="KW-0436">Ligase</keyword>
<dbReference type="SUPFAM" id="SSF100950">
    <property type="entry name" value="NagB/RpiA/CoA transferase-like"/>
    <property type="match status" value="1"/>
</dbReference>
<dbReference type="InterPro" id="IPR037171">
    <property type="entry name" value="NagB/RpiA_transferase-like"/>
</dbReference>
<protein>
    <recommendedName>
        <fullName evidence="4">5-formyltetrahydrofolate cyclo-ligase</fullName>
        <ecNumber evidence="4">6.3.3.2</ecNumber>
    </recommendedName>
</protein>
<name>A0ABU3SWF5_9ALTE</name>
<evidence type="ECO:0000256" key="2">
    <source>
        <dbReference type="ARBA" id="ARBA00022741"/>
    </source>
</evidence>
<dbReference type="Gene3D" id="3.40.50.10420">
    <property type="entry name" value="NagB/RpiA/CoA transferase-like"/>
    <property type="match status" value="1"/>
</dbReference>
<evidence type="ECO:0000313" key="6">
    <source>
        <dbReference type="Proteomes" id="UP001247805"/>
    </source>
</evidence>
<accession>A0ABU3SWF5</accession>
<keyword evidence="4" id="KW-0479">Metal-binding</keyword>
<evidence type="ECO:0000256" key="3">
    <source>
        <dbReference type="ARBA" id="ARBA00022840"/>
    </source>
</evidence>
<evidence type="ECO:0000313" key="5">
    <source>
        <dbReference type="EMBL" id="MDU0354334.1"/>
    </source>
</evidence>
<gene>
    <name evidence="5" type="ORF">RS130_10670</name>
</gene>
<keyword evidence="4" id="KW-0460">Magnesium</keyword>
<keyword evidence="6" id="KW-1185">Reference proteome</keyword>
<dbReference type="EMBL" id="JAWDIO010000002">
    <property type="protein sequence ID" value="MDU0354334.1"/>
    <property type="molecule type" value="Genomic_DNA"/>
</dbReference>
<dbReference type="NCBIfam" id="TIGR02727">
    <property type="entry name" value="MTHFS_bact"/>
    <property type="match status" value="1"/>
</dbReference>
<sequence>MTPSDTLKNRQALRRQYRQLRNQLSDEQQITAASSCLSVCLQSTTLSRAKIVSCYLANDGELDPQALMQFCWQHNIQVLLPVLDPAKEGHLIFVDYQPTSPTRANVYGIPEPIITIDNTVPIENIDLIFTPLVAFDNTGNRLGMGGGYYDRTLAAIVENKLSTQLIGLAHECQQAIQLPTDSWDIPLNGIATPAQFFKID</sequence>
<dbReference type="EC" id="6.3.3.2" evidence="4"/>